<dbReference type="GO" id="GO:0045493">
    <property type="term" value="P:xylan catabolic process"/>
    <property type="evidence" value="ECO:0007669"/>
    <property type="project" value="InterPro"/>
</dbReference>
<feature type="chain" id="PRO_5029855735" evidence="4">
    <location>
        <begin position="28"/>
        <end position="726"/>
    </location>
</feature>
<evidence type="ECO:0000256" key="2">
    <source>
        <dbReference type="ARBA" id="ARBA00022729"/>
    </source>
</evidence>
<evidence type="ECO:0000256" key="3">
    <source>
        <dbReference type="ARBA" id="ARBA00022801"/>
    </source>
</evidence>
<evidence type="ECO:0000256" key="1">
    <source>
        <dbReference type="ARBA" id="ARBA00005336"/>
    </source>
</evidence>
<keyword evidence="2 4" id="KW-0732">Signal</keyword>
<gene>
    <name evidence="6" type="ORF">HH214_18265</name>
</gene>
<dbReference type="Gene3D" id="3.20.20.300">
    <property type="entry name" value="Glycoside hydrolase, family 3, N-terminal domain"/>
    <property type="match status" value="1"/>
</dbReference>
<comment type="similarity">
    <text evidence="1">Belongs to the glycosyl hydrolase 3 family.</text>
</comment>
<dbReference type="GO" id="GO:0009044">
    <property type="term" value="F:xylan 1,4-beta-xylosidase activity"/>
    <property type="evidence" value="ECO:0007669"/>
    <property type="project" value="InterPro"/>
</dbReference>
<evidence type="ECO:0000313" key="6">
    <source>
        <dbReference type="EMBL" id="QJD97679.1"/>
    </source>
</evidence>
<keyword evidence="7" id="KW-1185">Reference proteome</keyword>
<dbReference type="PRINTS" id="PR00133">
    <property type="entry name" value="GLHYDRLASE3"/>
</dbReference>
<dbReference type="PANTHER" id="PTHR42721:SF3">
    <property type="entry name" value="BETA-D-XYLOSIDASE 5-RELATED"/>
    <property type="match status" value="1"/>
</dbReference>
<dbReference type="GO" id="GO:0046556">
    <property type="term" value="F:alpha-L-arabinofuranosidase activity"/>
    <property type="evidence" value="ECO:0007669"/>
    <property type="project" value="TreeGrafter"/>
</dbReference>
<dbReference type="Gene3D" id="3.40.50.1700">
    <property type="entry name" value="Glycoside hydrolase family 3 C-terminal domain"/>
    <property type="match status" value="1"/>
</dbReference>
<dbReference type="InterPro" id="IPR013783">
    <property type="entry name" value="Ig-like_fold"/>
</dbReference>
<dbReference type="SUPFAM" id="SSF51445">
    <property type="entry name" value="(Trans)glycosidases"/>
    <property type="match status" value="1"/>
</dbReference>
<dbReference type="PANTHER" id="PTHR42721">
    <property type="entry name" value="SUGAR HYDROLASE-RELATED"/>
    <property type="match status" value="1"/>
</dbReference>
<dbReference type="InterPro" id="IPR044993">
    <property type="entry name" value="BXL"/>
</dbReference>
<accession>A0A7L5E5T7</accession>
<dbReference type="Proteomes" id="UP000503278">
    <property type="component" value="Chromosome"/>
</dbReference>
<dbReference type="KEGG" id="mrob:HH214_18265"/>
<dbReference type="SUPFAM" id="SSF52279">
    <property type="entry name" value="Beta-D-glucan exohydrolase, C-terminal domain"/>
    <property type="match status" value="1"/>
</dbReference>
<evidence type="ECO:0000259" key="5">
    <source>
        <dbReference type="SMART" id="SM01217"/>
    </source>
</evidence>
<dbReference type="InterPro" id="IPR036881">
    <property type="entry name" value="Glyco_hydro_3_C_sf"/>
</dbReference>
<reference evidence="6 7" key="1">
    <citation type="submission" date="2020-04" db="EMBL/GenBank/DDBJ databases">
        <title>Genome sequencing of novel species.</title>
        <authorList>
            <person name="Heo J."/>
            <person name="Kim S.-J."/>
            <person name="Kim J.-S."/>
            <person name="Hong S.-B."/>
            <person name="Kwon S.-W."/>
        </authorList>
    </citation>
    <scope>NUCLEOTIDE SEQUENCE [LARGE SCALE GENOMIC DNA]</scope>
    <source>
        <strain evidence="6 7">F39-2</strain>
    </source>
</reference>
<name>A0A7L5E5T7_9SPHI</name>
<evidence type="ECO:0000313" key="7">
    <source>
        <dbReference type="Proteomes" id="UP000503278"/>
    </source>
</evidence>
<dbReference type="RefSeq" id="WP_169610067.1">
    <property type="nucleotide sequence ID" value="NZ_CP051682.1"/>
</dbReference>
<dbReference type="AlphaFoldDB" id="A0A7L5E5T7"/>
<dbReference type="InterPro" id="IPR026891">
    <property type="entry name" value="Fn3-like"/>
</dbReference>
<protein>
    <submittedName>
        <fullName evidence="6">Glycosyl hydrolase</fullName>
    </submittedName>
</protein>
<organism evidence="6 7">
    <name type="scientific">Mucilaginibacter robiniae</name>
    <dbReference type="NCBI Taxonomy" id="2728022"/>
    <lineage>
        <taxon>Bacteria</taxon>
        <taxon>Pseudomonadati</taxon>
        <taxon>Bacteroidota</taxon>
        <taxon>Sphingobacteriia</taxon>
        <taxon>Sphingobacteriales</taxon>
        <taxon>Sphingobacteriaceae</taxon>
        <taxon>Mucilaginibacter</taxon>
    </lineage>
</organism>
<dbReference type="Pfam" id="PF01915">
    <property type="entry name" value="Glyco_hydro_3_C"/>
    <property type="match status" value="1"/>
</dbReference>
<dbReference type="Gene3D" id="2.60.40.10">
    <property type="entry name" value="Immunoglobulins"/>
    <property type="match status" value="1"/>
</dbReference>
<dbReference type="GO" id="GO:0031222">
    <property type="term" value="P:arabinan catabolic process"/>
    <property type="evidence" value="ECO:0007669"/>
    <property type="project" value="TreeGrafter"/>
</dbReference>
<keyword evidence="3 6" id="KW-0378">Hydrolase</keyword>
<feature type="signal peptide" evidence="4">
    <location>
        <begin position="1"/>
        <end position="27"/>
    </location>
</feature>
<dbReference type="InterPro" id="IPR036962">
    <property type="entry name" value="Glyco_hydro_3_N_sf"/>
</dbReference>
<evidence type="ECO:0000256" key="4">
    <source>
        <dbReference type="SAM" id="SignalP"/>
    </source>
</evidence>
<feature type="domain" description="Fibronectin type III-like" evidence="5">
    <location>
        <begin position="644"/>
        <end position="713"/>
    </location>
</feature>
<dbReference type="Pfam" id="PF00933">
    <property type="entry name" value="Glyco_hydro_3"/>
    <property type="match status" value="1"/>
</dbReference>
<proteinExistence type="inferred from homology"/>
<dbReference type="EMBL" id="CP051682">
    <property type="protein sequence ID" value="QJD97679.1"/>
    <property type="molecule type" value="Genomic_DNA"/>
</dbReference>
<dbReference type="InterPro" id="IPR017853">
    <property type="entry name" value="GH"/>
</dbReference>
<sequence length="726" mass="79762">MKLLKHKAPILSAIIFNALFYCSISQAQNIPVYKDEHQPVDARVKSLLSQLTLTEKANLLGYNSQAIPRLNIPAYNWWNEGLHGVARAGEATVFPQAIGMAATFNPDLLKQVATAISTEARAKYNLAMQQDRHLQYMGLTFWSPNINIFRDPRWGRGQETYGEDPYLTSRMGIAYVKGMQGNDPQHLKVSATAKHFVAHSGPEATRDEFNAIADEKDLRETYLYAFKALVDNGVESVMTAYNRVNGEPNSTSKKLLNQVLLKEWGFKGHVVTDCGALDDIYLRHKVLPNAVQVAAAAIKAGINLDCSSILQKDVEAAVKQKLITEKDVDTALAKVLRTEFKLGFFDEKSHSPYYSYGADSINNAAHTALARKVATQSMVLLKNENNILPLKPNTYSSITVLGTNASSLDVMAGSYHGVNSRIVDFVEGITGSVGLDTRVEYDLGSSYTDTTHFGGIWAAGNSDVSVAVIGLSPVLEGEAGDAFLSPTGGDKPNISLPAGNIAFIKALRKGNPKKPIIAVITGGSDVDVSAIEPYVDAIVLAWYSGEQGGNALADILLGKVSPSGHLPLTFYKSTADLPEYTSYSMKNRTYRYFKGAVQYPFGFGLSYTTFNYAWKNKAKEKYTAADTITFTVQVSNTGRMDADEVVQAYIKYPNSERMPLKELKGFQRVSVGTAQTNEVTIKIPVKELQKWDLTNHRWKLYPGQYQLVVGNDSQTEKLSSNFTIAN</sequence>
<dbReference type="InterPro" id="IPR002772">
    <property type="entry name" value="Glyco_hydro_3_C"/>
</dbReference>
<dbReference type="Pfam" id="PF14310">
    <property type="entry name" value="Fn3-like"/>
    <property type="match status" value="1"/>
</dbReference>
<dbReference type="InterPro" id="IPR001764">
    <property type="entry name" value="Glyco_hydro_3_N"/>
</dbReference>
<dbReference type="SMART" id="SM01217">
    <property type="entry name" value="Fn3_like"/>
    <property type="match status" value="1"/>
</dbReference>